<dbReference type="GO" id="GO:0018826">
    <property type="term" value="F:methionine gamma-lyase activity"/>
    <property type="evidence" value="ECO:0007669"/>
    <property type="project" value="UniProtKB-EC"/>
</dbReference>
<dbReference type="EMBL" id="LWBR01000001">
    <property type="protein sequence ID" value="KZN98000.1"/>
    <property type="molecule type" value="Genomic_DNA"/>
</dbReference>
<dbReference type="InterPro" id="IPR015422">
    <property type="entry name" value="PyrdxlP-dep_Trfase_small"/>
</dbReference>
<evidence type="ECO:0000256" key="8">
    <source>
        <dbReference type="PIRSR" id="PIRSR001434-2"/>
    </source>
</evidence>
<dbReference type="Pfam" id="PF01053">
    <property type="entry name" value="Cys_Met_Meta_PP"/>
    <property type="match status" value="1"/>
</dbReference>
<dbReference type="STRING" id="33936.AZI98_00195"/>
<evidence type="ECO:0000313" key="11">
    <source>
        <dbReference type="EMBL" id="KZN98000.1"/>
    </source>
</evidence>
<comment type="similarity">
    <text evidence="2 9">Belongs to the trans-sulfuration enzymes family.</text>
</comment>
<evidence type="ECO:0000256" key="2">
    <source>
        <dbReference type="ARBA" id="ARBA00009077"/>
    </source>
</evidence>
<evidence type="ECO:0000256" key="5">
    <source>
        <dbReference type="ARBA" id="ARBA00047199"/>
    </source>
</evidence>
<organism evidence="11 12">
    <name type="scientific">Aeribacillus pallidus</name>
    <dbReference type="NCBI Taxonomy" id="33936"/>
    <lineage>
        <taxon>Bacteria</taxon>
        <taxon>Bacillati</taxon>
        <taxon>Bacillota</taxon>
        <taxon>Bacilli</taxon>
        <taxon>Bacillales</taxon>
        <taxon>Bacillaceae</taxon>
        <taxon>Aeribacillus</taxon>
    </lineage>
</organism>
<accession>A0A165Z9B1</accession>
<feature type="modified residue" description="N6-(pyridoxal phosphate)lysine" evidence="8">
    <location>
        <position position="217"/>
    </location>
</feature>
<evidence type="ECO:0000313" key="10">
    <source>
        <dbReference type="EMBL" id="ASS89236.1"/>
    </source>
</evidence>
<reference evidence="11 12" key="1">
    <citation type="submission" date="2016-04" db="EMBL/GenBank/DDBJ databases">
        <title>Draft genome sequence of Aeribacillus pallidus 8m3 from petroleum reservoir.</title>
        <authorList>
            <person name="Poltaraus A.B."/>
            <person name="Nazina T.N."/>
            <person name="Tourova T.P."/>
            <person name="Malakho S.M."/>
            <person name="Korshunova A.V."/>
            <person name="Sokolova D.S."/>
        </authorList>
    </citation>
    <scope>NUCLEOTIDE SEQUENCE [LARGE SCALE GENOMIC DNA]</scope>
    <source>
        <strain evidence="11 12">8m3</strain>
    </source>
</reference>
<evidence type="ECO:0000256" key="3">
    <source>
        <dbReference type="ARBA" id="ARBA00022898"/>
    </source>
</evidence>
<dbReference type="InterPro" id="IPR054542">
    <property type="entry name" value="Cys_met_metab_PP"/>
</dbReference>
<dbReference type="FunFam" id="3.40.640.10:FF:000046">
    <property type="entry name" value="Cystathionine gamma-lyase"/>
    <property type="match status" value="1"/>
</dbReference>
<dbReference type="FunFam" id="3.90.1150.10:FF:000033">
    <property type="entry name" value="Cystathionine gamma-synthase"/>
    <property type="match status" value="1"/>
</dbReference>
<dbReference type="PIRSF" id="PIRSF001434">
    <property type="entry name" value="CGS"/>
    <property type="match status" value="1"/>
</dbReference>
<dbReference type="GO" id="GO:0009086">
    <property type="term" value="P:methionine biosynthetic process"/>
    <property type="evidence" value="ECO:0007669"/>
    <property type="project" value="UniProtKB-ARBA"/>
</dbReference>
<proteinExistence type="inferred from homology"/>
<dbReference type="Gene3D" id="3.40.640.10">
    <property type="entry name" value="Type I PLP-dependent aspartate aminotransferase-like (Major domain)"/>
    <property type="match status" value="1"/>
</dbReference>
<dbReference type="OrthoDB" id="9780685at2"/>
<dbReference type="SUPFAM" id="SSF53383">
    <property type="entry name" value="PLP-dependent transferases"/>
    <property type="match status" value="1"/>
</dbReference>
<evidence type="ECO:0000256" key="1">
    <source>
        <dbReference type="ARBA" id="ARBA00001933"/>
    </source>
</evidence>
<dbReference type="Proteomes" id="UP000214606">
    <property type="component" value="Chromosome"/>
</dbReference>
<protein>
    <recommendedName>
        <fullName evidence="4">homocysteine desulfhydrase</fullName>
        <ecNumber evidence="4">4.4.1.2</ecNumber>
    </recommendedName>
    <alternativeName>
        <fullName evidence="5">Homocysteine desulfhydrase</fullName>
    </alternativeName>
</protein>
<dbReference type="GO" id="GO:0047982">
    <property type="term" value="F:homocysteine desulfhydrase activity"/>
    <property type="evidence" value="ECO:0007669"/>
    <property type="project" value="UniProtKB-EC"/>
</dbReference>
<dbReference type="InterPro" id="IPR015421">
    <property type="entry name" value="PyrdxlP-dep_Trfase_major"/>
</dbReference>
<dbReference type="GO" id="GO:0030170">
    <property type="term" value="F:pyridoxal phosphate binding"/>
    <property type="evidence" value="ECO:0007669"/>
    <property type="project" value="InterPro"/>
</dbReference>
<keyword evidence="11" id="KW-0456">Lyase</keyword>
<dbReference type="GO" id="GO:0005737">
    <property type="term" value="C:cytoplasm"/>
    <property type="evidence" value="ECO:0007669"/>
    <property type="project" value="TreeGrafter"/>
</dbReference>
<dbReference type="EMBL" id="CP017703">
    <property type="protein sequence ID" value="ASS89236.1"/>
    <property type="molecule type" value="Genomic_DNA"/>
</dbReference>
<evidence type="ECO:0000313" key="12">
    <source>
        <dbReference type="Proteomes" id="UP000076476"/>
    </source>
</evidence>
<dbReference type="KEGG" id="apak:AP3564_02200"/>
<evidence type="ECO:0000256" key="7">
    <source>
        <dbReference type="ARBA" id="ARBA00052699"/>
    </source>
</evidence>
<dbReference type="InterPro" id="IPR000277">
    <property type="entry name" value="Cys/Met-Metab_PyrdxlP-dep_enz"/>
</dbReference>
<dbReference type="PANTHER" id="PTHR11808">
    <property type="entry name" value="TRANS-SULFURATION ENZYME FAMILY MEMBER"/>
    <property type="match status" value="1"/>
</dbReference>
<gene>
    <name evidence="10" type="ORF">AP3564_02200</name>
    <name evidence="11" type="ORF">AZI98_00195</name>
</gene>
<dbReference type="InterPro" id="IPR015424">
    <property type="entry name" value="PyrdxlP-dep_Trfase"/>
</dbReference>
<sequence>MMKRNEQEQRNPQALRDETIVIHGDDSITDEKGVNPAIYYSATFQAHSASEFSEIAGTPRHPRYYTRYGNPVHERVQKIVADLEGTETALVTGSGMGAIATTILSLVAAGDHVIAQKNHYMSTTKIMDELLPKFGVDVTFVDQSDTSAFEKAIRPNTKLIMVETPANPTLVLTDLAAVCDLARQHGIIVVADNTFASPINQRPHDFGVDVVVHSATKYMGGHHDLTAGVICTNEELAERIWNTHISIGSVLSPMDGWLLLRGLRTLPMRIERINANALALAEFLENQPQVERVYYPGLPSHPQHELAKRQMKGFGAVIAFSIKGGYAETQRFVSALKLPPNAVSLGGVESLVVHTAAMWEGTMNEEQMQLAGIPANFVRFSVGIEHIEDLKEDVRQALQKI</sequence>
<dbReference type="EC" id="4.4.1.2" evidence="4"/>
<dbReference type="GO" id="GO:0019346">
    <property type="term" value="P:transsulfuration"/>
    <property type="evidence" value="ECO:0007669"/>
    <property type="project" value="InterPro"/>
</dbReference>
<reference evidence="10 13" key="2">
    <citation type="submission" date="2016-10" db="EMBL/GenBank/DDBJ databases">
        <title>The whole genome sequencing and assembly of Aeribacillus pallidus KCTC3564 strain.</title>
        <authorList>
            <person name="Lee Y.-J."/>
            <person name="Park M.-K."/>
            <person name="Yi H."/>
            <person name="Bahn Y.-S."/>
            <person name="Kim J.F."/>
            <person name="Lee D.-W."/>
        </authorList>
    </citation>
    <scope>NUCLEOTIDE SEQUENCE [LARGE SCALE GENOMIC DNA]</scope>
    <source>
        <strain evidence="10 13">KCTC3564</strain>
    </source>
</reference>
<dbReference type="Proteomes" id="UP000076476">
    <property type="component" value="Unassembled WGS sequence"/>
</dbReference>
<evidence type="ECO:0000256" key="4">
    <source>
        <dbReference type="ARBA" id="ARBA00047175"/>
    </source>
</evidence>
<keyword evidence="12" id="KW-1185">Reference proteome</keyword>
<evidence type="ECO:0000256" key="6">
    <source>
        <dbReference type="ARBA" id="ARBA00048780"/>
    </source>
</evidence>
<dbReference type="PROSITE" id="PS00868">
    <property type="entry name" value="CYS_MET_METAB_PP"/>
    <property type="match status" value="1"/>
</dbReference>
<evidence type="ECO:0000313" key="13">
    <source>
        <dbReference type="Proteomes" id="UP000214606"/>
    </source>
</evidence>
<comment type="catalytic activity">
    <reaction evidence="6">
        <text>L-homocysteine + H2O = 2-oxobutanoate + hydrogen sulfide + NH4(+) + H(+)</text>
        <dbReference type="Rhea" id="RHEA:14501"/>
        <dbReference type="ChEBI" id="CHEBI:15377"/>
        <dbReference type="ChEBI" id="CHEBI:15378"/>
        <dbReference type="ChEBI" id="CHEBI:16763"/>
        <dbReference type="ChEBI" id="CHEBI:28938"/>
        <dbReference type="ChEBI" id="CHEBI:29919"/>
        <dbReference type="ChEBI" id="CHEBI:58199"/>
        <dbReference type="EC" id="4.4.1.2"/>
    </reaction>
    <physiologicalReaction direction="left-to-right" evidence="6">
        <dbReference type="Rhea" id="RHEA:14502"/>
    </physiologicalReaction>
</comment>
<name>A0A165Z9B1_9BACI</name>
<dbReference type="AlphaFoldDB" id="A0A165Z9B1"/>
<comment type="catalytic activity">
    <reaction evidence="7">
        <text>L-methionine + H2O = methanethiol + 2-oxobutanoate + NH4(+)</text>
        <dbReference type="Rhea" id="RHEA:23800"/>
        <dbReference type="ChEBI" id="CHEBI:15377"/>
        <dbReference type="ChEBI" id="CHEBI:16007"/>
        <dbReference type="ChEBI" id="CHEBI:16763"/>
        <dbReference type="ChEBI" id="CHEBI:28938"/>
        <dbReference type="ChEBI" id="CHEBI:57844"/>
        <dbReference type="EC" id="4.4.1.11"/>
    </reaction>
    <physiologicalReaction direction="left-to-right" evidence="7">
        <dbReference type="Rhea" id="RHEA:23801"/>
    </physiologicalReaction>
</comment>
<keyword evidence="3 8" id="KW-0663">Pyridoxal phosphate</keyword>
<dbReference type="CDD" id="cd00614">
    <property type="entry name" value="CGS_like"/>
    <property type="match status" value="1"/>
</dbReference>
<evidence type="ECO:0000256" key="9">
    <source>
        <dbReference type="RuleBase" id="RU362118"/>
    </source>
</evidence>
<dbReference type="Gene3D" id="3.90.1150.10">
    <property type="entry name" value="Aspartate Aminotransferase, domain 1"/>
    <property type="match status" value="1"/>
</dbReference>
<comment type="cofactor">
    <cofactor evidence="1 9">
        <name>pyridoxal 5'-phosphate</name>
        <dbReference type="ChEBI" id="CHEBI:597326"/>
    </cofactor>
</comment>